<feature type="compositionally biased region" description="Pro residues" evidence="1">
    <location>
        <begin position="236"/>
        <end position="245"/>
    </location>
</feature>
<feature type="region of interest" description="Disordered" evidence="1">
    <location>
        <begin position="192"/>
        <end position="248"/>
    </location>
</feature>
<feature type="signal peptide" evidence="2">
    <location>
        <begin position="1"/>
        <end position="15"/>
    </location>
</feature>
<feature type="compositionally biased region" description="Acidic residues" evidence="1">
    <location>
        <begin position="698"/>
        <end position="722"/>
    </location>
</feature>
<dbReference type="InterPro" id="IPR052823">
    <property type="entry name" value="SXP/RAL-2_related"/>
</dbReference>
<dbReference type="Proteomes" id="UP001177023">
    <property type="component" value="Unassembled WGS sequence"/>
</dbReference>
<feature type="compositionally biased region" description="Pro residues" evidence="1">
    <location>
        <begin position="216"/>
        <end position="226"/>
    </location>
</feature>
<protein>
    <recommendedName>
        <fullName evidence="3">SXP/RAL-2 family protein Ani s 5-like cation-binding domain-containing protein</fullName>
    </recommendedName>
</protein>
<dbReference type="Pfam" id="PF02520">
    <property type="entry name" value="ANIS5_cation-bd"/>
    <property type="match status" value="3"/>
</dbReference>
<name>A0AA36DAC1_9BILA</name>
<feature type="compositionally biased region" description="Pro residues" evidence="1">
    <location>
        <begin position="194"/>
        <end position="204"/>
    </location>
</feature>
<feature type="compositionally biased region" description="Pro residues" evidence="1">
    <location>
        <begin position="52"/>
        <end position="70"/>
    </location>
</feature>
<sequence>MKLVALALLVGVALARPSMEGPQNFGFPFFPPGQHGAPAGHPPAFGGFPFGPGSPPPPFGGFPFGPGGPPPPPPFLKDVDEDARDEFMKLFENENLSRSEFRNAVAAWAAKQGEKTQQAVQEFNTKMEKAKEESRQKFDRVVSEIVPALQQLKALYENEALTRKERRKQKHAIIDELSVETGFAVSLITKMLRPRPPMPPPPPAQGGEHTHGPEAGSPPPPPPGFPAPVIGFGPRPFFPPPPPPFLAKVSDEAKDEFRKLIENEDLPRSDFKRELELWAEKQGAEVQEAVKKFEHKLDTGLEESSTKIRALFQHLPQAFNELEQALKDDTLSRKQAHKKIRQIFDDLDRKEAQIAHQIMFTFGPKPPVTGAIALPFGFEPQFNGFQEHLAHHRPEFLKEVSSEARSDFMEIITDEDMTRKEYHEKVREWAKKHGVAKEQARFEKDMEEEKEEATKGFDKLVEELLPAVKAFRAVLENEELSRRQVRKQTHQIEDSLSEPTSMVLHYILDIFKPHHRMLTQNDREQQNGQGQGFGAFVPMQPFAPMFQNQGFFPQRPPFMMPGLFGQKSPKDSKEIERMIELQDIPRQEVERKMIESQQRNGGFMMAKTTTEHQEKQEEKQPKLNNTEQMLVALEHLKPALEEYGQLYTTKDLSISKARKIFDNLTLKEAIAAQQMLNVFNSMPEQQMMGGFWMEQPEESLDQYDGSEELDDGDDNNDEEESKDGEQSKPSAEKDTHKTTKDAHSRDFLLRRR</sequence>
<dbReference type="AlphaFoldDB" id="A0AA36DAC1"/>
<evidence type="ECO:0000259" key="3">
    <source>
        <dbReference type="Pfam" id="PF02520"/>
    </source>
</evidence>
<comment type="caution">
    <text evidence="4">The sequence shown here is derived from an EMBL/GenBank/DDBJ whole genome shotgun (WGS) entry which is preliminary data.</text>
</comment>
<feature type="chain" id="PRO_5041445986" description="SXP/RAL-2 family protein Ani s 5-like cation-binding domain-containing protein" evidence="2">
    <location>
        <begin position="16"/>
        <end position="752"/>
    </location>
</feature>
<gene>
    <name evidence="4" type="ORF">MSPICULIGERA_LOCUS21846</name>
</gene>
<keyword evidence="5" id="KW-1185">Reference proteome</keyword>
<feature type="region of interest" description="Disordered" evidence="1">
    <location>
        <begin position="51"/>
        <end position="70"/>
    </location>
</feature>
<feature type="domain" description="SXP/RAL-2 family protein Ani s 5-like cation-binding" evidence="3">
    <location>
        <begin position="252"/>
        <end position="350"/>
    </location>
</feature>
<evidence type="ECO:0000256" key="1">
    <source>
        <dbReference type="SAM" id="MobiDB-lite"/>
    </source>
</evidence>
<feature type="compositionally biased region" description="Basic and acidic residues" evidence="1">
    <location>
        <begin position="723"/>
        <end position="752"/>
    </location>
</feature>
<feature type="domain" description="SXP/RAL-2 family protein Ani s 5-like cation-binding" evidence="3">
    <location>
        <begin position="83"/>
        <end position="181"/>
    </location>
</feature>
<accession>A0AA36DAC1</accession>
<organism evidence="4 5">
    <name type="scientific">Mesorhabditis spiculigera</name>
    <dbReference type="NCBI Taxonomy" id="96644"/>
    <lineage>
        <taxon>Eukaryota</taxon>
        <taxon>Metazoa</taxon>
        <taxon>Ecdysozoa</taxon>
        <taxon>Nematoda</taxon>
        <taxon>Chromadorea</taxon>
        <taxon>Rhabditida</taxon>
        <taxon>Rhabditina</taxon>
        <taxon>Rhabditomorpha</taxon>
        <taxon>Rhabditoidea</taxon>
        <taxon>Rhabditidae</taxon>
        <taxon>Mesorhabditinae</taxon>
        <taxon>Mesorhabditis</taxon>
    </lineage>
</organism>
<reference evidence="4" key="1">
    <citation type="submission" date="2023-06" db="EMBL/GenBank/DDBJ databases">
        <authorList>
            <person name="Delattre M."/>
        </authorList>
    </citation>
    <scope>NUCLEOTIDE SEQUENCE</scope>
    <source>
        <strain evidence="4">AF72</strain>
    </source>
</reference>
<feature type="domain" description="SXP/RAL-2 family protein Ani s 5-like cation-binding" evidence="3">
    <location>
        <begin position="403"/>
        <end position="502"/>
    </location>
</feature>
<proteinExistence type="predicted"/>
<feature type="non-terminal residue" evidence="4">
    <location>
        <position position="1"/>
    </location>
</feature>
<keyword evidence="2" id="KW-0732">Signal</keyword>
<dbReference type="InterPro" id="IPR003677">
    <property type="entry name" value="ANIS5_cation-bd"/>
</dbReference>
<dbReference type="PANTHER" id="PTHR21593:SF36">
    <property type="entry name" value="DUF148 DOMAIN-CONTAINING PROTEIN-RELATED"/>
    <property type="match status" value="1"/>
</dbReference>
<feature type="region of interest" description="Disordered" evidence="1">
    <location>
        <begin position="698"/>
        <end position="752"/>
    </location>
</feature>
<evidence type="ECO:0000256" key="2">
    <source>
        <dbReference type="SAM" id="SignalP"/>
    </source>
</evidence>
<evidence type="ECO:0000313" key="4">
    <source>
        <dbReference type="EMBL" id="CAJ0583777.1"/>
    </source>
</evidence>
<dbReference type="EMBL" id="CATQJA010002665">
    <property type="protein sequence ID" value="CAJ0583777.1"/>
    <property type="molecule type" value="Genomic_DNA"/>
</dbReference>
<evidence type="ECO:0000313" key="5">
    <source>
        <dbReference type="Proteomes" id="UP001177023"/>
    </source>
</evidence>
<dbReference type="PANTHER" id="PTHR21593">
    <property type="entry name" value="PRION-LIKE- Q/N-RICH -DOMAIN-BEARING PROTEIN PROTEIN"/>
    <property type="match status" value="1"/>
</dbReference>